<evidence type="ECO:0000313" key="3">
    <source>
        <dbReference type="Proteomes" id="UP001258017"/>
    </source>
</evidence>
<feature type="region of interest" description="Disordered" evidence="1">
    <location>
        <begin position="65"/>
        <end position="86"/>
    </location>
</feature>
<dbReference type="EMBL" id="JAIFRP010000014">
    <property type="protein sequence ID" value="KAK2586198.1"/>
    <property type="molecule type" value="Genomic_DNA"/>
</dbReference>
<sequence length="86" mass="9386">MLMEASRLEFEEEQGTTLDTAKKRAVCVRGVRGSRVSFCGPRGSSPKTLSRQGCHACSRFGMNKKDRSKSRTVAKAASNGRRTYGG</sequence>
<reference evidence="2" key="2">
    <citation type="journal article" date="2023" name="Commun. Biol.">
        <title>Intrasexual cuticular hydrocarbon dimorphism in a wasp sheds light on hydrocarbon biosynthesis genes in Hymenoptera.</title>
        <authorList>
            <person name="Moris V.C."/>
            <person name="Podsiadlowski L."/>
            <person name="Martin S."/>
            <person name="Oeyen J.P."/>
            <person name="Donath A."/>
            <person name="Petersen M."/>
            <person name="Wilbrandt J."/>
            <person name="Misof B."/>
            <person name="Liedtke D."/>
            <person name="Thamm M."/>
            <person name="Scheiner R."/>
            <person name="Schmitt T."/>
            <person name="Niehuis O."/>
        </authorList>
    </citation>
    <scope>NUCLEOTIDE SEQUENCE</scope>
    <source>
        <strain evidence="2">GBR_01_08_01A</strain>
    </source>
</reference>
<comment type="caution">
    <text evidence="2">The sequence shown here is derived from an EMBL/GenBank/DDBJ whole genome shotgun (WGS) entry which is preliminary data.</text>
</comment>
<name>A0AAD9RV22_9HYME</name>
<keyword evidence="3" id="KW-1185">Reference proteome</keyword>
<reference evidence="2" key="1">
    <citation type="submission" date="2021-08" db="EMBL/GenBank/DDBJ databases">
        <authorList>
            <person name="Misof B."/>
            <person name="Oliver O."/>
            <person name="Podsiadlowski L."/>
            <person name="Donath A."/>
            <person name="Peters R."/>
            <person name="Mayer C."/>
            <person name="Rust J."/>
            <person name="Gunkel S."/>
            <person name="Lesny P."/>
            <person name="Martin S."/>
            <person name="Oeyen J.P."/>
            <person name="Petersen M."/>
            <person name="Panagiotis P."/>
            <person name="Wilbrandt J."/>
            <person name="Tanja T."/>
        </authorList>
    </citation>
    <scope>NUCLEOTIDE SEQUENCE</scope>
    <source>
        <strain evidence="2">GBR_01_08_01A</strain>
        <tissue evidence="2">Thorax + abdomen</tissue>
    </source>
</reference>
<protein>
    <submittedName>
        <fullName evidence="2">Uncharacterized protein</fullName>
    </submittedName>
</protein>
<evidence type="ECO:0000313" key="2">
    <source>
        <dbReference type="EMBL" id="KAK2586198.1"/>
    </source>
</evidence>
<organism evidence="2 3">
    <name type="scientific">Odynerus spinipes</name>
    <dbReference type="NCBI Taxonomy" id="1348599"/>
    <lineage>
        <taxon>Eukaryota</taxon>
        <taxon>Metazoa</taxon>
        <taxon>Ecdysozoa</taxon>
        <taxon>Arthropoda</taxon>
        <taxon>Hexapoda</taxon>
        <taxon>Insecta</taxon>
        <taxon>Pterygota</taxon>
        <taxon>Neoptera</taxon>
        <taxon>Endopterygota</taxon>
        <taxon>Hymenoptera</taxon>
        <taxon>Apocrita</taxon>
        <taxon>Aculeata</taxon>
        <taxon>Vespoidea</taxon>
        <taxon>Vespidae</taxon>
        <taxon>Eumeninae</taxon>
        <taxon>Odynerus</taxon>
    </lineage>
</organism>
<proteinExistence type="predicted"/>
<dbReference type="AlphaFoldDB" id="A0AAD9RV22"/>
<evidence type="ECO:0000256" key="1">
    <source>
        <dbReference type="SAM" id="MobiDB-lite"/>
    </source>
</evidence>
<dbReference type="Proteomes" id="UP001258017">
    <property type="component" value="Unassembled WGS sequence"/>
</dbReference>
<gene>
    <name evidence="2" type="ORF">KPH14_001462</name>
</gene>
<accession>A0AAD9RV22</accession>